<keyword evidence="16" id="KW-1185">Reference proteome</keyword>
<keyword evidence="6 11" id="KW-0547">Nucleotide-binding</keyword>
<keyword evidence="4" id="KW-0808">Transferase</keyword>
<feature type="region of interest" description="Disordered" evidence="12">
    <location>
        <begin position="332"/>
        <end position="447"/>
    </location>
</feature>
<protein>
    <recommendedName>
        <fullName evidence="10">cGMP-dependent protein kinase</fullName>
    </recommendedName>
</protein>
<feature type="compositionally biased region" description="Low complexity" evidence="12">
    <location>
        <begin position="407"/>
        <end position="433"/>
    </location>
</feature>
<dbReference type="PROSITE" id="PS00107">
    <property type="entry name" value="PROTEIN_KINASE_ATP"/>
    <property type="match status" value="1"/>
</dbReference>
<feature type="binding site" evidence="11">
    <location>
        <position position="563"/>
    </location>
    <ligand>
        <name>ATP</name>
        <dbReference type="ChEBI" id="CHEBI:30616"/>
    </ligand>
</feature>
<dbReference type="InterPro" id="IPR014710">
    <property type="entry name" value="RmlC-like_jellyroll"/>
</dbReference>
<feature type="compositionally biased region" description="Basic and acidic residues" evidence="12">
    <location>
        <begin position="341"/>
        <end position="353"/>
    </location>
</feature>
<evidence type="ECO:0000259" key="13">
    <source>
        <dbReference type="PROSITE" id="PS50011"/>
    </source>
</evidence>
<evidence type="ECO:0000256" key="5">
    <source>
        <dbReference type="ARBA" id="ARBA00022723"/>
    </source>
</evidence>
<dbReference type="InterPro" id="IPR000719">
    <property type="entry name" value="Prot_kinase_dom"/>
</dbReference>
<evidence type="ECO:0000256" key="4">
    <source>
        <dbReference type="ARBA" id="ARBA00022679"/>
    </source>
</evidence>
<dbReference type="Pfam" id="PF00027">
    <property type="entry name" value="cNMP_binding"/>
    <property type="match status" value="1"/>
</dbReference>
<dbReference type="SUPFAM" id="SSF51206">
    <property type="entry name" value="cAMP-binding domain-like"/>
    <property type="match status" value="2"/>
</dbReference>
<evidence type="ECO:0000313" key="16">
    <source>
        <dbReference type="Proteomes" id="UP001190700"/>
    </source>
</evidence>
<evidence type="ECO:0000256" key="12">
    <source>
        <dbReference type="SAM" id="MobiDB-lite"/>
    </source>
</evidence>
<dbReference type="Pfam" id="PF00069">
    <property type="entry name" value="Pkinase"/>
    <property type="match status" value="1"/>
</dbReference>
<keyword evidence="3" id="KW-0723">Serine/threonine-protein kinase</keyword>
<dbReference type="InterPro" id="IPR017441">
    <property type="entry name" value="Protein_kinase_ATP_BS"/>
</dbReference>
<organism evidence="15 16">
    <name type="scientific">Cymbomonas tetramitiformis</name>
    <dbReference type="NCBI Taxonomy" id="36881"/>
    <lineage>
        <taxon>Eukaryota</taxon>
        <taxon>Viridiplantae</taxon>
        <taxon>Chlorophyta</taxon>
        <taxon>Pyramimonadophyceae</taxon>
        <taxon>Pyramimonadales</taxon>
        <taxon>Pyramimonadaceae</taxon>
        <taxon>Cymbomonas</taxon>
    </lineage>
</organism>
<dbReference type="GO" id="GO:0005524">
    <property type="term" value="F:ATP binding"/>
    <property type="evidence" value="ECO:0007669"/>
    <property type="project" value="UniProtKB-UniRule"/>
</dbReference>
<dbReference type="EMBL" id="LGRX02003247">
    <property type="protein sequence ID" value="KAK3282546.1"/>
    <property type="molecule type" value="Genomic_DNA"/>
</dbReference>
<dbReference type="Gene3D" id="2.60.120.10">
    <property type="entry name" value="Jelly Rolls"/>
    <property type="match status" value="2"/>
</dbReference>
<dbReference type="InterPro" id="IPR018490">
    <property type="entry name" value="cNMP-bd_dom_sf"/>
</dbReference>
<evidence type="ECO:0000256" key="8">
    <source>
        <dbReference type="ARBA" id="ARBA00022840"/>
    </source>
</evidence>
<dbReference type="PROSITE" id="PS50011">
    <property type="entry name" value="PROTEIN_KINASE_DOM"/>
    <property type="match status" value="1"/>
</dbReference>
<gene>
    <name evidence="15" type="ORF">CYMTET_9720</name>
</gene>
<keyword evidence="7" id="KW-0418">Kinase</keyword>
<keyword evidence="2" id="KW-0963">Cytoplasm</keyword>
<proteinExistence type="predicted"/>
<dbReference type="GO" id="GO:0005952">
    <property type="term" value="C:cAMP-dependent protein kinase complex"/>
    <property type="evidence" value="ECO:0007669"/>
    <property type="project" value="TreeGrafter"/>
</dbReference>
<evidence type="ECO:0000259" key="14">
    <source>
        <dbReference type="PROSITE" id="PS50042"/>
    </source>
</evidence>
<dbReference type="PROSITE" id="PS00888">
    <property type="entry name" value="CNMP_BINDING_1"/>
    <property type="match status" value="1"/>
</dbReference>
<feature type="domain" description="Protein kinase" evidence="13">
    <location>
        <begin position="532"/>
        <end position="789"/>
    </location>
</feature>
<keyword evidence="9" id="KW-0460">Magnesium</keyword>
<evidence type="ECO:0000313" key="15">
    <source>
        <dbReference type="EMBL" id="KAK3282546.1"/>
    </source>
</evidence>
<comment type="caution">
    <text evidence="15">The sequence shown here is derived from an EMBL/GenBank/DDBJ whole genome shotgun (WGS) entry which is preliminary data.</text>
</comment>
<dbReference type="GO" id="GO:0004691">
    <property type="term" value="F:cAMP-dependent protein kinase activity"/>
    <property type="evidence" value="ECO:0007669"/>
    <property type="project" value="TreeGrafter"/>
</dbReference>
<dbReference type="PANTHER" id="PTHR24353:SF37">
    <property type="entry name" value="CAMP-DEPENDENT PROTEIN KINASE CATALYTIC SUBUNIT PRKX"/>
    <property type="match status" value="1"/>
</dbReference>
<feature type="domain" description="Cyclic nucleotide-binding" evidence="14">
    <location>
        <begin position="91"/>
        <end position="216"/>
    </location>
</feature>
<name>A0AAE0GS59_9CHLO</name>
<evidence type="ECO:0000256" key="11">
    <source>
        <dbReference type="PROSITE-ProRule" id="PRU10141"/>
    </source>
</evidence>
<evidence type="ECO:0000256" key="10">
    <source>
        <dbReference type="ARBA" id="ARBA00024113"/>
    </source>
</evidence>
<sequence length="843" mass="93353">MGQLSPLKLEGRPRFASDFGFQPEPQAPSGGKRVMTRQVALPSSPVATTAKVYAESFDSKERRLPDDNGPPAKHAGRTFAGVLAACEGIAIFQGLKIKDRSALFANMYELTYKQGEEIVEQGTSGRNMYVVVDGNPIVIEKEPTTDTIVQERILYPGDTFGEVSLVCECPHSATVMVPDKQGSKVTLWALNRKTFQNLLSCAALERRKVLTDVLRQIPLFKQLCEYTIIQLEKAFVTKQFQKGDVVLDEESKPRFHVVVKGEAVKLGLDFPLADGMYFGEELLTENTHIQVIAQSPLETWSLDRRSFKRIIDSIPLKEICPGQMAAHFDLVQTPPPLITRRSPDDGDDTPQKEKQRHLTVSVFSPQSPLSRPNSPLRAGSPLNPARGTIAGISTTLPALFPYGGGSPPSSSSPLSSPLSSQSPPSSPSRPRSPATRLKPLSNMTRTNSAPMGMAAIASACSSSLENPGGVRLPAPVPIPSQGGLTPPCSLARSETFECTERFRNLKFGSVGNLREMVHIRPARMENMCAEEMVFLTELGFGLTGQVFLCEMPERDVPYVVVKKMLKSQLLKVKQVENAIRERDILDIFNSPFIVASYGSFSDETHLYTILEWCNGGDLFQHLCNFEKFNAARARFYAAEVLIALEYIHKCGHVYRDLKPENILLTEIGHVKLVDMGFCKEVKDGDRKYTTCGTLDYMAPEVTLCQGHDKSADFWSFGVLVFEMLAGYAPFDGRSNSERLEKRLAGKIGFPEDFNLQAKDLVVRLCRVDVSQRLGMGPGGFEDIKAHPFFGNLDWEDMENQLVKPPSITKGVDPSTLKQKAHPISSRWPTRVLTPEEQAQFITF</sequence>
<dbReference type="PROSITE" id="PS50042">
    <property type="entry name" value="CNMP_BINDING_3"/>
    <property type="match status" value="2"/>
</dbReference>
<dbReference type="SUPFAM" id="SSF56112">
    <property type="entry name" value="Protein kinase-like (PK-like)"/>
    <property type="match status" value="1"/>
</dbReference>
<evidence type="ECO:0000256" key="2">
    <source>
        <dbReference type="ARBA" id="ARBA00022490"/>
    </source>
</evidence>
<accession>A0AAE0GS59</accession>
<reference evidence="15 16" key="1">
    <citation type="journal article" date="2015" name="Genome Biol. Evol.">
        <title>Comparative Genomics of a Bacterivorous Green Alga Reveals Evolutionary Causalities and Consequences of Phago-Mixotrophic Mode of Nutrition.</title>
        <authorList>
            <person name="Burns J.A."/>
            <person name="Paasch A."/>
            <person name="Narechania A."/>
            <person name="Kim E."/>
        </authorList>
    </citation>
    <scope>NUCLEOTIDE SEQUENCE [LARGE SCALE GENOMIC DNA]</scope>
    <source>
        <strain evidence="15 16">PLY_AMNH</strain>
    </source>
</reference>
<feature type="region of interest" description="Disordered" evidence="12">
    <location>
        <begin position="1"/>
        <end position="36"/>
    </location>
</feature>
<feature type="compositionally biased region" description="Polar residues" evidence="12">
    <location>
        <begin position="361"/>
        <end position="373"/>
    </location>
</feature>
<dbReference type="AlphaFoldDB" id="A0AAE0GS59"/>
<dbReference type="SMART" id="SM00100">
    <property type="entry name" value="cNMP"/>
    <property type="match status" value="2"/>
</dbReference>
<dbReference type="FunFam" id="1.10.510.10:FF:000210">
    <property type="entry name" value="Non-specific serine/threonine protein kinase"/>
    <property type="match status" value="1"/>
</dbReference>
<dbReference type="GO" id="GO:0046872">
    <property type="term" value="F:metal ion binding"/>
    <property type="evidence" value="ECO:0007669"/>
    <property type="project" value="UniProtKB-KW"/>
</dbReference>
<keyword evidence="5" id="KW-0479">Metal-binding</keyword>
<dbReference type="InterPro" id="IPR000595">
    <property type="entry name" value="cNMP-bd_dom"/>
</dbReference>
<dbReference type="SMART" id="SM00220">
    <property type="entry name" value="S_TKc"/>
    <property type="match status" value="1"/>
</dbReference>
<comment type="cofactor">
    <cofactor evidence="1">
        <name>Mg(2+)</name>
        <dbReference type="ChEBI" id="CHEBI:18420"/>
    </cofactor>
</comment>
<evidence type="ECO:0000256" key="1">
    <source>
        <dbReference type="ARBA" id="ARBA00001946"/>
    </source>
</evidence>
<dbReference type="Gene3D" id="3.30.200.20">
    <property type="entry name" value="Phosphorylase Kinase, domain 1"/>
    <property type="match status" value="1"/>
</dbReference>
<dbReference type="InterPro" id="IPR018488">
    <property type="entry name" value="cNMP-bd_CS"/>
</dbReference>
<dbReference type="Proteomes" id="UP001190700">
    <property type="component" value="Unassembled WGS sequence"/>
</dbReference>
<dbReference type="Gene3D" id="1.10.510.10">
    <property type="entry name" value="Transferase(Phosphotransferase) domain 1"/>
    <property type="match status" value="1"/>
</dbReference>
<feature type="domain" description="Cyclic nucleotide-binding" evidence="14">
    <location>
        <begin position="219"/>
        <end position="311"/>
    </location>
</feature>
<evidence type="ECO:0000256" key="7">
    <source>
        <dbReference type="ARBA" id="ARBA00022777"/>
    </source>
</evidence>
<evidence type="ECO:0000256" key="6">
    <source>
        <dbReference type="ARBA" id="ARBA00022741"/>
    </source>
</evidence>
<keyword evidence="8 11" id="KW-0067">ATP-binding</keyword>
<dbReference type="CDD" id="cd00038">
    <property type="entry name" value="CAP_ED"/>
    <property type="match status" value="2"/>
</dbReference>
<evidence type="ECO:0000256" key="9">
    <source>
        <dbReference type="ARBA" id="ARBA00022842"/>
    </source>
</evidence>
<dbReference type="InterPro" id="IPR011009">
    <property type="entry name" value="Kinase-like_dom_sf"/>
</dbReference>
<dbReference type="PANTHER" id="PTHR24353">
    <property type="entry name" value="CYCLIC NUCLEOTIDE-DEPENDENT PROTEIN KINASE"/>
    <property type="match status" value="1"/>
</dbReference>
<evidence type="ECO:0000256" key="3">
    <source>
        <dbReference type="ARBA" id="ARBA00022527"/>
    </source>
</evidence>